<evidence type="ECO:0000313" key="14">
    <source>
        <dbReference type="Proteomes" id="UP000501991"/>
    </source>
</evidence>
<dbReference type="Pfam" id="PF07568">
    <property type="entry name" value="HisKA_2"/>
    <property type="match status" value="1"/>
</dbReference>
<dbReference type="InterPro" id="IPR035965">
    <property type="entry name" value="PAS-like_dom_sf"/>
</dbReference>
<evidence type="ECO:0000256" key="4">
    <source>
        <dbReference type="ARBA" id="ARBA00022679"/>
    </source>
</evidence>
<feature type="domain" description="PAS" evidence="11">
    <location>
        <begin position="253"/>
        <end position="306"/>
    </location>
</feature>
<evidence type="ECO:0000256" key="8">
    <source>
        <dbReference type="ARBA" id="ARBA00023026"/>
    </source>
</evidence>
<dbReference type="CDD" id="cd00130">
    <property type="entry name" value="PAS"/>
    <property type="match status" value="2"/>
</dbReference>
<sequence>MDPRKPSDADRPARIGPDTPTLPVSALSVAAALMDADGHCVQVNAAFARLLSRSIADLEGQPCAHLLPGGAERIRTLMAQARALGTTQCADLVDDAARPAPSIHRVRCQPLADDRLLVSVEPAPTPQANDILDHLVSFVGVLAPDGTVLEANRASLDAAGIALEAVRGRKFWDCHWWQHSPQTAARIREAVDQAAAGASPRFDIGKRMAGEQIVTIDLILSPVRDAAGAITHLIYSAIDVSSRKAGEAALQRSEQRFRQVVESAPDGLAMVDPAGRMVLVNSSMERLFGHTREEMLGQGIEMLMPERHRHGHDTLFRGYMSAPEARDMAGRRELYARRKDGSEFPVEIGLNPIGTESGTMVLATIQDVTTRKADRRMIEKALEEKTVLLHEIHHRVKNNLQIISSLLNLQARSADPSVRQALSESQGRVKAMALIHQLLYERNDFSRIDLASYLRRLCALLQESFRDGPARFELNVRAEEEVHMDLQRAVPCGLLVNELVTNAIKHAFPDGRHGHVEVTLTRQDASHCLIVVADDGIGLPADIDPGRSRSLGMQLIPLLCDQAGGAWAVSRAPGTRFELTLDTTEREAT</sequence>
<name>A0A6C1BC71_9RHOO</name>
<feature type="domain" description="PAC" evidence="12">
    <location>
        <begin position="330"/>
        <end position="380"/>
    </location>
</feature>
<evidence type="ECO:0000256" key="7">
    <source>
        <dbReference type="ARBA" id="ARBA00022840"/>
    </source>
</evidence>
<feature type="region of interest" description="Disordered" evidence="9">
    <location>
        <begin position="1"/>
        <end position="20"/>
    </location>
</feature>
<evidence type="ECO:0000256" key="5">
    <source>
        <dbReference type="ARBA" id="ARBA00022741"/>
    </source>
</evidence>
<dbReference type="SUPFAM" id="SSF55785">
    <property type="entry name" value="PYP-like sensor domain (PAS domain)"/>
    <property type="match status" value="3"/>
</dbReference>
<dbReference type="InterPro" id="IPR036890">
    <property type="entry name" value="HATPase_C_sf"/>
</dbReference>
<keyword evidence="7" id="KW-0067">ATP-binding</keyword>
<dbReference type="SMART" id="SM00086">
    <property type="entry name" value="PAC"/>
    <property type="match status" value="2"/>
</dbReference>
<gene>
    <name evidence="13" type="ORF">G3580_15585</name>
</gene>
<dbReference type="Proteomes" id="UP000501991">
    <property type="component" value="Chromosome"/>
</dbReference>
<dbReference type="Pfam" id="PF02518">
    <property type="entry name" value="HATPase_c"/>
    <property type="match status" value="1"/>
</dbReference>
<dbReference type="PROSITE" id="PS50112">
    <property type="entry name" value="PAS"/>
    <property type="match status" value="1"/>
</dbReference>
<dbReference type="InterPro" id="IPR001610">
    <property type="entry name" value="PAC"/>
</dbReference>
<proteinExistence type="predicted"/>
<evidence type="ECO:0000256" key="1">
    <source>
        <dbReference type="ARBA" id="ARBA00000085"/>
    </source>
</evidence>
<dbReference type="InterPro" id="IPR005467">
    <property type="entry name" value="His_kinase_dom"/>
</dbReference>
<evidence type="ECO:0000256" key="6">
    <source>
        <dbReference type="ARBA" id="ARBA00022777"/>
    </source>
</evidence>
<protein>
    <recommendedName>
        <fullName evidence="2">histidine kinase</fullName>
        <ecNumber evidence="2">2.7.13.3</ecNumber>
    </recommendedName>
</protein>
<keyword evidence="3" id="KW-0597">Phosphoprotein</keyword>
<dbReference type="InterPro" id="IPR000014">
    <property type="entry name" value="PAS"/>
</dbReference>
<dbReference type="InterPro" id="IPR003594">
    <property type="entry name" value="HATPase_dom"/>
</dbReference>
<evidence type="ECO:0000256" key="9">
    <source>
        <dbReference type="SAM" id="MobiDB-lite"/>
    </source>
</evidence>
<dbReference type="GO" id="GO:0005524">
    <property type="term" value="F:ATP binding"/>
    <property type="evidence" value="ECO:0007669"/>
    <property type="project" value="UniProtKB-KW"/>
</dbReference>
<dbReference type="GO" id="GO:0004673">
    <property type="term" value="F:protein histidine kinase activity"/>
    <property type="evidence" value="ECO:0007669"/>
    <property type="project" value="UniProtKB-EC"/>
</dbReference>
<dbReference type="InterPro" id="IPR011495">
    <property type="entry name" value="Sig_transdc_His_kin_sub2_dim/P"/>
</dbReference>
<evidence type="ECO:0000256" key="3">
    <source>
        <dbReference type="ARBA" id="ARBA00022553"/>
    </source>
</evidence>
<keyword evidence="5" id="KW-0547">Nucleotide-binding</keyword>
<keyword evidence="14" id="KW-1185">Reference proteome</keyword>
<keyword evidence="4" id="KW-0808">Transferase</keyword>
<reference evidence="13 14" key="1">
    <citation type="submission" date="2020-02" db="EMBL/GenBank/DDBJ databases">
        <title>Nitrogenibacter mangrovi gen. nov., sp. nov. isolated from mangrove sediment, a denitrifying betaproteobacterium.</title>
        <authorList>
            <person name="Liao H."/>
            <person name="Tian Y."/>
        </authorList>
    </citation>
    <scope>NUCLEOTIDE SEQUENCE [LARGE SCALE GENOMIC DNA]</scope>
    <source>
        <strain evidence="13 14">M9-3-2</strain>
    </source>
</reference>
<dbReference type="Gene3D" id="3.30.450.20">
    <property type="entry name" value="PAS domain"/>
    <property type="match status" value="3"/>
</dbReference>
<dbReference type="SMART" id="SM00387">
    <property type="entry name" value="HATPase_c"/>
    <property type="match status" value="1"/>
</dbReference>
<dbReference type="GO" id="GO:0006355">
    <property type="term" value="P:regulation of DNA-templated transcription"/>
    <property type="evidence" value="ECO:0007669"/>
    <property type="project" value="InterPro"/>
</dbReference>
<accession>A0A6C1BC71</accession>
<dbReference type="Gene3D" id="3.30.565.10">
    <property type="entry name" value="Histidine kinase-like ATPase, C-terminal domain"/>
    <property type="match status" value="1"/>
</dbReference>
<evidence type="ECO:0000256" key="2">
    <source>
        <dbReference type="ARBA" id="ARBA00012438"/>
    </source>
</evidence>
<organism evidence="13 14">
    <name type="scientific">Nitrogeniibacter mangrovi</name>
    <dbReference type="NCBI Taxonomy" id="2016596"/>
    <lineage>
        <taxon>Bacteria</taxon>
        <taxon>Pseudomonadati</taxon>
        <taxon>Pseudomonadota</taxon>
        <taxon>Betaproteobacteria</taxon>
        <taxon>Rhodocyclales</taxon>
        <taxon>Zoogloeaceae</taxon>
        <taxon>Nitrogeniibacter</taxon>
    </lineage>
</organism>
<dbReference type="PROSITE" id="PS50113">
    <property type="entry name" value="PAC"/>
    <property type="match status" value="2"/>
</dbReference>
<feature type="domain" description="Histidine kinase" evidence="10">
    <location>
        <begin position="391"/>
        <end position="585"/>
    </location>
</feature>
<dbReference type="SUPFAM" id="SSF55874">
    <property type="entry name" value="ATPase domain of HSP90 chaperone/DNA topoisomerase II/histidine kinase"/>
    <property type="match status" value="1"/>
</dbReference>
<dbReference type="InterPro" id="IPR013767">
    <property type="entry name" value="PAS_fold"/>
</dbReference>
<evidence type="ECO:0000259" key="11">
    <source>
        <dbReference type="PROSITE" id="PS50112"/>
    </source>
</evidence>
<evidence type="ECO:0000313" key="13">
    <source>
        <dbReference type="EMBL" id="QID19884.1"/>
    </source>
</evidence>
<dbReference type="NCBIfam" id="TIGR00229">
    <property type="entry name" value="sensory_box"/>
    <property type="match status" value="2"/>
</dbReference>
<evidence type="ECO:0000259" key="10">
    <source>
        <dbReference type="PROSITE" id="PS50109"/>
    </source>
</evidence>
<dbReference type="AlphaFoldDB" id="A0A6C1BC71"/>
<dbReference type="SMART" id="SM00091">
    <property type="entry name" value="PAS"/>
    <property type="match status" value="3"/>
</dbReference>
<feature type="compositionally biased region" description="Basic and acidic residues" evidence="9">
    <location>
        <begin position="1"/>
        <end position="13"/>
    </location>
</feature>
<dbReference type="InterPro" id="IPR000700">
    <property type="entry name" value="PAS-assoc_C"/>
</dbReference>
<dbReference type="Pfam" id="PF00989">
    <property type="entry name" value="PAS"/>
    <property type="match status" value="1"/>
</dbReference>
<feature type="domain" description="PAC" evidence="12">
    <location>
        <begin position="198"/>
        <end position="252"/>
    </location>
</feature>
<dbReference type="Pfam" id="PF08448">
    <property type="entry name" value="PAS_4"/>
    <property type="match status" value="2"/>
</dbReference>
<comment type="catalytic activity">
    <reaction evidence="1">
        <text>ATP + protein L-histidine = ADP + protein N-phospho-L-histidine.</text>
        <dbReference type="EC" id="2.7.13.3"/>
    </reaction>
</comment>
<dbReference type="EMBL" id="CP048836">
    <property type="protein sequence ID" value="QID19884.1"/>
    <property type="molecule type" value="Genomic_DNA"/>
</dbReference>
<evidence type="ECO:0000259" key="12">
    <source>
        <dbReference type="PROSITE" id="PS50113"/>
    </source>
</evidence>
<dbReference type="EC" id="2.7.13.3" evidence="2"/>
<keyword evidence="8" id="KW-0843">Virulence</keyword>
<dbReference type="PANTHER" id="PTHR41523">
    <property type="entry name" value="TWO-COMPONENT SYSTEM SENSOR PROTEIN"/>
    <property type="match status" value="1"/>
</dbReference>
<dbReference type="InterPro" id="IPR013656">
    <property type="entry name" value="PAS_4"/>
</dbReference>
<dbReference type="KEGG" id="azq:G3580_15585"/>
<keyword evidence="6" id="KW-0418">Kinase</keyword>
<dbReference type="PROSITE" id="PS50109">
    <property type="entry name" value="HIS_KIN"/>
    <property type="match status" value="1"/>
</dbReference>
<dbReference type="PANTHER" id="PTHR41523:SF8">
    <property type="entry name" value="ETHYLENE RESPONSE SENSOR PROTEIN"/>
    <property type="match status" value="1"/>
</dbReference>